<keyword evidence="1" id="KW-0732">Signal</keyword>
<name>A0A101I139_UNCT6</name>
<protein>
    <submittedName>
        <fullName evidence="3">Nucleoside-binding protein</fullName>
    </submittedName>
</protein>
<sequence>MERRKKMKKKLIIVFTLSLITIATVYLVGIAAEYTPGQALKAGFIYDSPVGDYAWNYAHDQARLATAGVFPWLETAYVENVRETDVQTYIDQLVRQGCQVIFADSIAYQDGVLAAARRYPEVIFGLCNGFKNAPNVATYWITLDPLFYINGLMAGVLTETNKVGFVLPHPIPEIKRALIAFTRGVQEVNSEAVVDGRWTYEWYNPPAEKEATEALIGSGCDVIIHDMSSSTPVQVAGSQGIATFSHCSPMLDFAPDYVVSGHLVHYEVIYEDFLAKVYAGLYTSHNLEKVKYWWSMPQGGLELGGTYGVPINPLFEEEFKTAKVTDPVLGEMSIYDLIFTRLEQMADPQMAFCPFDGPLYDNQGNLRVPASIRLTKEEQEVLDWYPAGYIGPTP</sequence>
<reference evidence="4" key="1">
    <citation type="journal article" date="2015" name="MBio">
        <title>Genome-Resolved Metagenomic Analysis Reveals Roles for Candidate Phyla and Other Microbial Community Members in Biogeochemical Transformations in Oil Reservoirs.</title>
        <authorList>
            <person name="Hu P."/>
            <person name="Tom L."/>
            <person name="Singh A."/>
            <person name="Thomas B.C."/>
            <person name="Baker B.J."/>
            <person name="Piceno Y.M."/>
            <person name="Andersen G.L."/>
            <person name="Banfield J.F."/>
        </authorList>
    </citation>
    <scope>NUCLEOTIDE SEQUENCE [LARGE SCALE GENOMIC DNA]</scope>
</reference>
<dbReference type="PATRIC" id="fig|1635277.3.peg.970"/>
<dbReference type="CDD" id="cd19963">
    <property type="entry name" value="PBP1_BMP-like"/>
    <property type="match status" value="1"/>
</dbReference>
<feature type="domain" description="ABC transporter substrate-binding protein PnrA-like" evidence="2">
    <location>
        <begin position="41"/>
        <end position="277"/>
    </location>
</feature>
<dbReference type="InterPro" id="IPR003760">
    <property type="entry name" value="PnrA-like"/>
</dbReference>
<dbReference type="EMBL" id="LGGX01000023">
    <property type="protein sequence ID" value="KUK86293.1"/>
    <property type="molecule type" value="Genomic_DNA"/>
</dbReference>
<dbReference type="GO" id="GO:0005886">
    <property type="term" value="C:plasma membrane"/>
    <property type="evidence" value="ECO:0007669"/>
    <property type="project" value="InterPro"/>
</dbReference>
<proteinExistence type="predicted"/>
<dbReference type="Gene3D" id="3.40.50.2300">
    <property type="match status" value="2"/>
</dbReference>
<evidence type="ECO:0000259" key="2">
    <source>
        <dbReference type="Pfam" id="PF02608"/>
    </source>
</evidence>
<dbReference type="Proteomes" id="UP000053467">
    <property type="component" value="Unassembled WGS sequence"/>
</dbReference>
<evidence type="ECO:0000256" key="1">
    <source>
        <dbReference type="ARBA" id="ARBA00022729"/>
    </source>
</evidence>
<evidence type="ECO:0000313" key="3">
    <source>
        <dbReference type="EMBL" id="KUK86293.1"/>
    </source>
</evidence>
<dbReference type="InterPro" id="IPR052910">
    <property type="entry name" value="ABC-Purine-Binding"/>
</dbReference>
<evidence type="ECO:0000313" key="4">
    <source>
        <dbReference type="Proteomes" id="UP000053467"/>
    </source>
</evidence>
<comment type="caution">
    <text evidence="3">The sequence shown here is derived from an EMBL/GenBank/DDBJ whole genome shotgun (WGS) entry which is preliminary data.</text>
</comment>
<organism evidence="3 4">
    <name type="scientific">candidate division TA06 bacterium 34_109</name>
    <dbReference type="NCBI Taxonomy" id="1635277"/>
    <lineage>
        <taxon>Bacteria</taxon>
        <taxon>Bacteria division TA06</taxon>
    </lineage>
</organism>
<dbReference type="AlphaFoldDB" id="A0A101I139"/>
<gene>
    <name evidence="3" type="ORF">XE03_1608</name>
</gene>
<dbReference type="PANTHER" id="PTHR43208:SF1">
    <property type="entry name" value="ABC TRANSPORTER SUBSTRATE-BINDING PROTEIN"/>
    <property type="match status" value="1"/>
</dbReference>
<dbReference type="PANTHER" id="PTHR43208">
    <property type="entry name" value="ABC TRANSPORTER SUBSTRATE-BINDING PROTEIN"/>
    <property type="match status" value="1"/>
</dbReference>
<dbReference type="Pfam" id="PF02608">
    <property type="entry name" value="Bmp"/>
    <property type="match status" value="1"/>
</dbReference>
<accession>A0A101I139</accession>